<evidence type="ECO:0000256" key="7">
    <source>
        <dbReference type="ARBA" id="ARBA00023004"/>
    </source>
</evidence>
<dbReference type="InterPro" id="IPR017511">
    <property type="entry name" value="PQQ_mDH"/>
</dbReference>
<reference evidence="11 12" key="1">
    <citation type="submission" date="2016-10" db="EMBL/GenBank/DDBJ databases">
        <authorList>
            <person name="de Groot N.N."/>
        </authorList>
    </citation>
    <scope>NUCLEOTIDE SEQUENCE [LARGE SCALE GENOMIC DNA]</scope>
    <source>
        <strain evidence="11 12">DSM 28286</strain>
    </source>
</reference>
<keyword evidence="5 9" id="KW-0732">Signal</keyword>
<dbReference type="InterPro" id="IPR002372">
    <property type="entry name" value="PQQ_rpt_dom"/>
</dbReference>
<dbReference type="SUPFAM" id="SSF50998">
    <property type="entry name" value="Quinoprotein alcohol dehydrogenase-like"/>
    <property type="match status" value="1"/>
</dbReference>
<gene>
    <name evidence="11" type="ORF">SAMN05444277_104188</name>
</gene>
<comment type="cofactor">
    <cofactor evidence="1">
        <name>pyrroloquinoline quinone</name>
        <dbReference type="ChEBI" id="CHEBI:58442"/>
    </cofactor>
</comment>
<evidence type="ECO:0000256" key="6">
    <source>
        <dbReference type="ARBA" id="ARBA00023002"/>
    </source>
</evidence>
<protein>
    <submittedName>
        <fullName evidence="11">Quinoprotein glucose dehydrogenase</fullName>
    </submittedName>
</protein>
<name>A0A1I5V3K2_9BACT</name>
<dbReference type="InterPro" id="IPR011047">
    <property type="entry name" value="Quinoprotein_ADH-like_sf"/>
</dbReference>
<keyword evidence="4 8" id="KW-0479">Metal-binding</keyword>
<evidence type="ECO:0000313" key="11">
    <source>
        <dbReference type="EMBL" id="SFQ02041.1"/>
    </source>
</evidence>
<dbReference type="Proteomes" id="UP000199031">
    <property type="component" value="Unassembled WGS sequence"/>
</dbReference>
<keyword evidence="12" id="KW-1185">Reference proteome</keyword>
<evidence type="ECO:0000256" key="4">
    <source>
        <dbReference type="ARBA" id="ARBA00022723"/>
    </source>
</evidence>
<dbReference type="PROSITE" id="PS51257">
    <property type="entry name" value="PROKAR_LIPOPROTEIN"/>
    <property type="match status" value="1"/>
</dbReference>
<sequence length="719" mass="79670">MFKRLLSFLFCLYFFYACTSSTDNYNGWKMYGGNSDNNHYSSLTQIDTNNVQQLQPVWTYNTGDVDTANHSQIQCNPIMVNGVLYGTSPLMKLFALDAATGKQKWVFNPFDSFSANKRSFFILNNCRGVTYWNEGDDKRIFYTAGTDLYCINAADGKPVASFGNNGKLDLHTGLDRDVSDKFITATSPGVVYKDVIIMGSRVDEGANAAPGHIRAFDVRTGKLRWVFHTIPQPGEFGYDTWEDTAAYKHIGGANVWSGFTLDEKRGIVFAPTGSASFDFYGGKRRGDNLFANSMLALDALTGKRIWHFQTIHHDTWDHDLSSPPALVTINKDGKKIDAIAFTTKTAFVFVLDRETGKPIYPVEERPVPQNTELEGEYLSPTQPYVVKPAPFSRQNITENDLNTLLPDSSYAAVKKQFESYDKGNMFQPLSKRGTIVAPGLDGGGEWGGPSYDPETGILYVNANEQISILTIVDLKDDASKNETVLNAGERLYKTNCMTCHGAERQGSGNYPSLININKKYTAAQLHDLVSAGRRMMPAFTQLSEAEKQAIAAYILDIHSIQQKKFIDTTKKEDPYLKMPYAITGYNWFVTKEGLPAIAPPFGTLNAIDLNTGEYVWRDTLGDHPYYAAKGIHTGSENYGGSVITKGGLLFIAATRDGHLRAFNKRTGKLLWEYKLPAPAFATPATYEIDGDQYIVIACGGGKLNTISGDAYIAFKLPGR</sequence>
<dbReference type="GO" id="GO:0048038">
    <property type="term" value="F:quinone binding"/>
    <property type="evidence" value="ECO:0007669"/>
    <property type="project" value="InterPro"/>
</dbReference>
<dbReference type="EMBL" id="FOXQ01000004">
    <property type="protein sequence ID" value="SFQ02041.1"/>
    <property type="molecule type" value="Genomic_DNA"/>
</dbReference>
<dbReference type="PANTHER" id="PTHR32303">
    <property type="entry name" value="QUINOPROTEIN ALCOHOL DEHYDROGENASE (CYTOCHROME C)"/>
    <property type="match status" value="1"/>
</dbReference>
<feature type="chain" id="PRO_5011470659" evidence="9">
    <location>
        <begin position="20"/>
        <end position="719"/>
    </location>
</feature>
<organism evidence="11 12">
    <name type="scientific">Parafilimonas terrae</name>
    <dbReference type="NCBI Taxonomy" id="1465490"/>
    <lineage>
        <taxon>Bacteria</taxon>
        <taxon>Pseudomonadati</taxon>
        <taxon>Bacteroidota</taxon>
        <taxon>Chitinophagia</taxon>
        <taxon>Chitinophagales</taxon>
        <taxon>Chitinophagaceae</taxon>
        <taxon>Parafilimonas</taxon>
    </lineage>
</organism>
<feature type="signal peptide" evidence="9">
    <location>
        <begin position="1"/>
        <end position="19"/>
    </location>
</feature>
<keyword evidence="3 8" id="KW-0349">Heme</keyword>
<evidence type="ECO:0000259" key="10">
    <source>
        <dbReference type="PROSITE" id="PS51007"/>
    </source>
</evidence>
<dbReference type="GO" id="GO:0016614">
    <property type="term" value="F:oxidoreductase activity, acting on CH-OH group of donors"/>
    <property type="evidence" value="ECO:0007669"/>
    <property type="project" value="InterPro"/>
</dbReference>
<dbReference type="InterPro" id="IPR018391">
    <property type="entry name" value="PQQ_b-propeller_rpt"/>
</dbReference>
<evidence type="ECO:0000313" key="12">
    <source>
        <dbReference type="Proteomes" id="UP000199031"/>
    </source>
</evidence>
<dbReference type="PANTHER" id="PTHR32303:SF4">
    <property type="entry name" value="QUINOPROTEIN GLUCOSE DEHYDROGENASE"/>
    <property type="match status" value="1"/>
</dbReference>
<dbReference type="SMART" id="SM00564">
    <property type="entry name" value="PQQ"/>
    <property type="match status" value="4"/>
</dbReference>
<dbReference type="AlphaFoldDB" id="A0A1I5V3K2"/>
<dbReference type="Gene3D" id="2.140.10.10">
    <property type="entry name" value="Quinoprotein alcohol dehydrogenase-like superfamily"/>
    <property type="match status" value="2"/>
</dbReference>
<dbReference type="STRING" id="1465490.SAMN05444277_104188"/>
<evidence type="ECO:0000256" key="3">
    <source>
        <dbReference type="ARBA" id="ARBA00022617"/>
    </source>
</evidence>
<dbReference type="SUPFAM" id="SSF46626">
    <property type="entry name" value="Cytochrome c"/>
    <property type="match status" value="1"/>
</dbReference>
<dbReference type="OrthoDB" id="9794322at2"/>
<dbReference type="CDD" id="cd10280">
    <property type="entry name" value="PQQ_mGDH"/>
    <property type="match status" value="1"/>
</dbReference>
<keyword evidence="6" id="KW-0560">Oxidoreductase</keyword>
<dbReference type="Pfam" id="PF01011">
    <property type="entry name" value="PQQ"/>
    <property type="match status" value="2"/>
</dbReference>
<evidence type="ECO:0000256" key="8">
    <source>
        <dbReference type="PROSITE-ProRule" id="PRU00433"/>
    </source>
</evidence>
<dbReference type="InterPro" id="IPR036909">
    <property type="entry name" value="Cyt_c-like_dom_sf"/>
</dbReference>
<keyword evidence="7 8" id="KW-0408">Iron</keyword>
<feature type="domain" description="Cytochrome c" evidence="10">
    <location>
        <begin position="483"/>
        <end position="558"/>
    </location>
</feature>
<dbReference type="GO" id="GO:0016020">
    <property type="term" value="C:membrane"/>
    <property type="evidence" value="ECO:0007669"/>
    <property type="project" value="InterPro"/>
</dbReference>
<comment type="similarity">
    <text evidence="2">Belongs to the bacterial PQQ dehydrogenase family.</text>
</comment>
<dbReference type="Pfam" id="PF13442">
    <property type="entry name" value="Cytochrome_CBB3"/>
    <property type="match status" value="1"/>
</dbReference>
<dbReference type="GO" id="GO:0046872">
    <property type="term" value="F:metal ion binding"/>
    <property type="evidence" value="ECO:0007669"/>
    <property type="project" value="UniProtKB-KW"/>
</dbReference>
<dbReference type="GO" id="GO:0020037">
    <property type="term" value="F:heme binding"/>
    <property type="evidence" value="ECO:0007669"/>
    <property type="project" value="InterPro"/>
</dbReference>
<evidence type="ECO:0000256" key="2">
    <source>
        <dbReference type="ARBA" id="ARBA00008156"/>
    </source>
</evidence>
<dbReference type="RefSeq" id="WP_090657454.1">
    <property type="nucleotide sequence ID" value="NZ_FOXQ01000004.1"/>
</dbReference>
<dbReference type="GO" id="GO:0009055">
    <property type="term" value="F:electron transfer activity"/>
    <property type="evidence" value="ECO:0007669"/>
    <property type="project" value="InterPro"/>
</dbReference>
<evidence type="ECO:0000256" key="1">
    <source>
        <dbReference type="ARBA" id="ARBA00001931"/>
    </source>
</evidence>
<evidence type="ECO:0000256" key="9">
    <source>
        <dbReference type="SAM" id="SignalP"/>
    </source>
</evidence>
<evidence type="ECO:0000256" key="5">
    <source>
        <dbReference type="ARBA" id="ARBA00022729"/>
    </source>
</evidence>
<dbReference type="PROSITE" id="PS51007">
    <property type="entry name" value="CYTC"/>
    <property type="match status" value="1"/>
</dbReference>
<proteinExistence type="inferred from homology"/>
<dbReference type="InterPro" id="IPR009056">
    <property type="entry name" value="Cyt_c-like_dom"/>
</dbReference>
<accession>A0A1I5V3K2</accession>